<accession>A0ABV4SH85</accession>
<name>A0ABV4SH85_9ACTN</name>
<dbReference type="Proteomes" id="UP001571476">
    <property type="component" value="Unassembled WGS sequence"/>
</dbReference>
<evidence type="ECO:0000259" key="1">
    <source>
        <dbReference type="Pfam" id="PF14028"/>
    </source>
</evidence>
<comment type="caution">
    <text evidence="2">The sequence shown here is derived from an EMBL/GenBank/DDBJ whole genome shotgun (WGS) entry which is preliminary data.</text>
</comment>
<feature type="domain" description="Thiopeptide-type bacteriocin biosynthesis" evidence="1">
    <location>
        <begin position="3"/>
        <end position="54"/>
    </location>
</feature>
<proteinExistence type="predicted"/>
<evidence type="ECO:0000313" key="2">
    <source>
        <dbReference type="EMBL" id="MFA3837817.1"/>
    </source>
</evidence>
<keyword evidence="3" id="KW-1185">Reference proteome</keyword>
<organism evidence="2 3">
    <name type="scientific">Streptomyces aureus</name>
    <dbReference type="NCBI Taxonomy" id="193461"/>
    <lineage>
        <taxon>Bacteria</taxon>
        <taxon>Bacillati</taxon>
        <taxon>Actinomycetota</taxon>
        <taxon>Actinomycetes</taxon>
        <taxon>Kitasatosporales</taxon>
        <taxon>Streptomycetaceae</taxon>
        <taxon>Streptomyces</taxon>
    </lineage>
</organism>
<dbReference type="EMBL" id="JBGOSP010000007">
    <property type="protein sequence ID" value="MFA3837817.1"/>
    <property type="molecule type" value="Genomic_DNA"/>
</dbReference>
<evidence type="ECO:0000313" key="3">
    <source>
        <dbReference type="Proteomes" id="UP001571476"/>
    </source>
</evidence>
<dbReference type="InterPro" id="IPR023809">
    <property type="entry name" value="Thiopep_bacteriocin_synth_dom"/>
</dbReference>
<reference evidence="2 3" key="1">
    <citation type="submission" date="2024-08" db="EMBL/GenBank/DDBJ databases">
        <title>Genome sequence of Streptomyces aureus CACIA-1.46HGO.</title>
        <authorList>
            <person name="Evangelista-Martinez Z."/>
        </authorList>
    </citation>
    <scope>NUCLEOTIDE SEQUENCE [LARGE SCALE GENOMIC DNA]</scope>
    <source>
        <strain evidence="2 3">CACIA-1.46HGO</strain>
    </source>
</reference>
<dbReference type="RefSeq" id="WP_372563148.1">
    <property type="nucleotide sequence ID" value="NZ_JBGOSP010000007.1"/>
</dbReference>
<protein>
    <submittedName>
        <fullName evidence="2">Lantibiotic dehydratase C-terminal domain-containing protein</fullName>
    </submittedName>
</protein>
<dbReference type="Pfam" id="PF14028">
    <property type="entry name" value="Lant_dehydr_C"/>
    <property type="match status" value="1"/>
</dbReference>
<gene>
    <name evidence="2" type="ORF">ACEG43_16820</name>
</gene>
<sequence length="68" mass="7448">MAINHLGPLLVAAEERGDVAAWWFIRKGESWRLRVVPAGSRDATAVLGRLISTLTERAAIRHAEGQQA</sequence>